<feature type="region of interest" description="Disordered" evidence="1">
    <location>
        <begin position="112"/>
        <end position="143"/>
    </location>
</feature>
<gene>
    <name evidence="2" type="ORF">J4P68_36005</name>
</gene>
<accession>A0ABS3MT51</accession>
<name>A0ABS3MT51_9BRAD</name>
<evidence type="ECO:0000256" key="1">
    <source>
        <dbReference type="SAM" id="MobiDB-lite"/>
    </source>
</evidence>
<proteinExistence type="predicted"/>
<dbReference type="Proteomes" id="UP000692816">
    <property type="component" value="Unassembled WGS sequence"/>
</dbReference>
<evidence type="ECO:0000313" key="3">
    <source>
        <dbReference type="Proteomes" id="UP000692816"/>
    </source>
</evidence>
<dbReference type="EMBL" id="JAGEPA010000001">
    <property type="protein sequence ID" value="MBO1434673.1"/>
    <property type="molecule type" value="Genomic_DNA"/>
</dbReference>
<sequence length="143" mass="15332">MTGKRTSQDELSKLDDAIDESILAASSEELREELAAMGIDPDAVVSEMDAVTAHAKSVAAKRSLEQAKQAVVAFKARPTKSHPEDRDASRRKLDAMRAGKATDAFDMMAARKGKGLSDSDEQGMLDDLAQLAALEAEDPQEEG</sequence>
<evidence type="ECO:0000313" key="2">
    <source>
        <dbReference type="EMBL" id="MBO1434673.1"/>
    </source>
</evidence>
<feature type="region of interest" description="Disordered" evidence="1">
    <location>
        <begin position="73"/>
        <end position="99"/>
    </location>
</feature>
<dbReference type="RefSeq" id="WP_207837912.1">
    <property type="nucleotide sequence ID" value="NZ_CP088282.1"/>
</dbReference>
<feature type="compositionally biased region" description="Basic and acidic residues" evidence="1">
    <location>
        <begin position="81"/>
        <end position="97"/>
    </location>
</feature>
<organism evidence="2 3">
    <name type="scientific">Bradyrhizobium quebecense</name>
    <dbReference type="NCBI Taxonomy" id="2748629"/>
    <lineage>
        <taxon>Bacteria</taxon>
        <taxon>Pseudomonadati</taxon>
        <taxon>Pseudomonadota</taxon>
        <taxon>Alphaproteobacteria</taxon>
        <taxon>Hyphomicrobiales</taxon>
        <taxon>Nitrobacteraceae</taxon>
        <taxon>Bradyrhizobium</taxon>
    </lineage>
</organism>
<comment type="caution">
    <text evidence="2">The sequence shown here is derived from an EMBL/GenBank/DDBJ whole genome shotgun (WGS) entry which is preliminary data.</text>
</comment>
<keyword evidence="3" id="KW-1185">Reference proteome</keyword>
<reference evidence="2" key="1">
    <citation type="journal article" date="2021" name="Int. J. Syst. Evol. Microbiol.">
        <title>Bradyrhizobium septentrionale sp. nov. (sv. septentrionale) and Bradyrhizobium quebecense sp. nov. (sv. septentrionale) associated with legumes native to Canada possess rearranged symbiosis genes and numerous insertion sequences.</title>
        <authorList>
            <person name="Bromfield E.S.P."/>
            <person name="Cloutier S."/>
        </authorList>
    </citation>
    <scope>NUCLEOTIDE SEQUENCE</scope>
    <source>
        <strain evidence="2">12S5</strain>
    </source>
</reference>
<feature type="compositionally biased region" description="Low complexity" evidence="1">
    <location>
        <begin position="125"/>
        <end position="134"/>
    </location>
</feature>
<protein>
    <submittedName>
        <fullName evidence="2">Uncharacterized protein</fullName>
    </submittedName>
</protein>